<dbReference type="InterPro" id="IPR005502">
    <property type="entry name" value="Ribosyl_crysJ1"/>
</dbReference>
<dbReference type="GO" id="GO:0016787">
    <property type="term" value="F:hydrolase activity"/>
    <property type="evidence" value="ECO:0007669"/>
    <property type="project" value="UniProtKB-KW"/>
</dbReference>
<dbReference type="EMBL" id="PYGE01000003">
    <property type="protein sequence ID" value="PSL06142.1"/>
    <property type="molecule type" value="Genomic_DNA"/>
</dbReference>
<reference evidence="2 3" key="1">
    <citation type="submission" date="2018-03" db="EMBL/GenBank/DDBJ databases">
        <title>Genomic Encyclopedia of Archaeal and Bacterial Type Strains, Phase II (KMG-II): from individual species to whole genera.</title>
        <authorList>
            <person name="Goeker M."/>
        </authorList>
    </citation>
    <scope>NUCLEOTIDE SEQUENCE [LARGE SCALE GENOMIC DNA]</scope>
    <source>
        <strain evidence="2 3">DSM 45211</strain>
    </source>
</reference>
<dbReference type="Pfam" id="PF03747">
    <property type="entry name" value="ADP_ribosyl_GH"/>
    <property type="match status" value="1"/>
</dbReference>
<feature type="binding site" evidence="1">
    <location>
        <position position="296"/>
    </location>
    <ligand>
        <name>Mg(2+)</name>
        <dbReference type="ChEBI" id="CHEBI:18420"/>
        <label>1</label>
    </ligand>
</feature>
<dbReference type="SUPFAM" id="SSF101478">
    <property type="entry name" value="ADP-ribosylglycohydrolase"/>
    <property type="match status" value="1"/>
</dbReference>
<dbReference type="AlphaFoldDB" id="A0A2P8E9I8"/>
<feature type="binding site" evidence="1">
    <location>
        <position position="75"/>
    </location>
    <ligand>
        <name>Mg(2+)</name>
        <dbReference type="ChEBI" id="CHEBI:18420"/>
        <label>1</label>
    </ligand>
</feature>
<name>A0A2P8E9I8_9ACTN</name>
<accession>A0A2P8E9I8</accession>
<proteinExistence type="predicted"/>
<protein>
    <submittedName>
        <fullName evidence="2">ADP-ribosylglycohydrolase</fullName>
    </submittedName>
</protein>
<organism evidence="2 3">
    <name type="scientific">Haloactinopolyspora alba</name>
    <dbReference type="NCBI Taxonomy" id="648780"/>
    <lineage>
        <taxon>Bacteria</taxon>
        <taxon>Bacillati</taxon>
        <taxon>Actinomycetota</taxon>
        <taxon>Actinomycetes</taxon>
        <taxon>Jiangellales</taxon>
        <taxon>Jiangellaceae</taxon>
        <taxon>Haloactinopolyspora</taxon>
    </lineage>
</organism>
<comment type="caution">
    <text evidence="2">The sequence shown here is derived from an EMBL/GenBank/DDBJ whole genome shotgun (WGS) entry which is preliminary data.</text>
</comment>
<evidence type="ECO:0000313" key="3">
    <source>
        <dbReference type="Proteomes" id="UP000243528"/>
    </source>
</evidence>
<dbReference type="OrthoDB" id="2822542at2"/>
<dbReference type="Proteomes" id="UP000243528">
    <property type="component" value="Unassembled WGS sequence"/>
</dbReference>
<evidence type="ECO:0000256" key="1">
    <source>
        <dbReference type="PIRSR" id="PIRSR605502-1"/>
    </source>
</evidence>
<feature type="binding site" evidence="1">
    <location>
        <position position="74"/>
    </location>
    <ligand>
        <name>Mg(2+)</name>
        <dbReference type="ChEBI" id="CHEBI:18420"/>
        <label>1</label>
    </ligand>
</feature>
<gene>
    <name evidence="2" type="ORF">CLV30_103297</name>
</gene>
<dbReference type="Gene3D" id="1.10.4080.10">
    <property type="entry name" value="ADP-ribosylation/Crystallin J1"/>
    <property type="match status" value="1"/>
</dbReference>
<sequence length="356" mass="36482">MSATDRRVGALLGLAAGDAAGWPAVRHRAHLLPAWTRRLHRDLDAFAETEQVTTLPVPFSLNQPTEPLRLGPGDDAEWAAWTASRLLDAAESAGGVDRVRRADVHGWWRSAATAATVPRGRISVATAVGNLTRGIDPPHTGHDNPHHFDDAAAVRAVALAAGSATPDEAVRLAGWDAEVTNADDGVAAARAVAVTLARLIGGDDMTKAWTDGAAQLPPDGLAARTVQRARQAGATASRPADAVAELDSVVDHVYSYGVAAAQTLAVAVTLAEAAHRGGAAPIEAITAAVCLPALADSAPALTGALVGAASGASSLPSAWTQRCRYVAGCCSAELAGTDLFDIAARLDAASTRKDHS</sequence>
<dbReference type="GO" id="GO:0046872">
    <property type="term" value="F:metal ion binding"/>
    <property type="evidence" value="ECO:0007669"/>
    <property type="project" value="UniProtKB-KW"/>
</dbReference>
<feature type="binding site" evidence="1">
    <location>
        <position position="297"/>
    </location>
    <ligand>
        <name>Mg(2+)</name>
        <dbReference type="ChEBI" id="CHEBI:18420"/>
        <label>1</label>
    </ligand>
</feature>
<keyword evidence="1" id="KW-0460">Magnesium</keyword>
<comment type="cofactor">
    <cofactor evidence="1">
        <name>Mg(2+)</name>
        <dbReference type="ChEBI" id="CHEBI:18420"/>
    </cofactor>
    <text evidence="1">Binds 2 magnesium ions per subunit.</text>
</comment>
<keyword evidence="1" id="KW-0479">Metal-binding</keyword>
<evidence type="ECO:0000313" key="2">
    <source>
        <dbReference type="EMBL" id="PSL06142.1"/>
    </source>
</evidence>
<keyword evidence="2" id="KW-0378">Hydrolase</keyword>
<dbReference type="RefSeq" id="WP_106536341.1">
    <property type="nucleotide sequence ID" value="NZ_ML142903.1"/>
</dbReference>
<keyword evidence="3" id="KW-1185">Reference proteome</keyword>
<dbReference type="InterPro" id="IPR036705">
    <property type="entry name" value="Ribosyl_crysJ1_sf"/>
</dbReference>